<keyword evidence="4" id="KW-0949">S-adenosyl-L-methionine</keyword>
<dbReference type="Pfam" id="PF04055">
    <property type="entry name" value="Radical_SAM"/>
    <property type="match status" value="1"/>
</dbReference>
<keyword evidence="5" id="KW-0479">Metal-binding</keyword>
<dbReference type="SFLD" id="SFLDS00029">
    <property type="entry name" value="Radical_SAM"/>
    <property type="match status" value="1"/>
</dbReference>
<evidence type="ECO:0000313" key="9">
    <source>
        <dbReference type="EMBL" id="OGZ33176.1"/>
    </source>
</evidence>
<dbReference type="Gene3D" id="3.40.50.280">
    <property type="entry name" value="Cobalamin-binding domain"/>
    <property type="match status" value="1"/>
</dbReference>
<keyword evidence="7" id="KW-0411">Iron-sulfur</keyword>
<keyword evidence="2" id="KW-0489">Methyltransferase</keyword>
<proteinExistence type="predicted"/>
<dbReference type="PANTHER" id="PTHR43409:SF7">
    <property type="entry name" value="BLL1977 PROTEIN"/>
    <property type="match status" value="1"/>
</dbReference>
<dbReference type="EMBL" id="MHMT01000003">
    <property type="protein sequence ID" value="OGZ33176.1"/>
    <property type="molecule type" value="Genomic_DNA"/>
</dbReference>
<dbReference type="InterPro" id="IPR051198">
    <property type="entry name" value="BchE-like"/>
</dbReference>
<keyword evidence="6" id="KW-0408">Iron</keyword>
<dbReference type="GO" id="GO:0003824">
    <property type="term" value="F:catalytic activity"/>
    <property type="evidence" value="ECO:0007669"/>
    <property type="project" value="InterPro"/>
</dbReference>
<dbReference type="InterPro" id="IPR058240">
    <property type="entry name" value="rSAM_sf"/>
</dbReference>
<evidence type="ECO:0000256" key="6">
    <source>
        <dbReference type="ARBA" id="ARBA00023004"/>
    </source>
</evidence>
<dbReference type="GO" id="GO:0046872">
    <property type="term" value="F:metal ion binding"/>
    <property type="evidence" value="ECO:0007669"/>
    <property type="project" value="UniProtKB-KW"/>
</dbReference>
<evidence type="ECO:0000256" key="7">
    <source>
        <dbReference type="ARBA" id="ARBA00023014"/>
    </source>
</evidence>
<dbReference type="SFLD" id="SFLDG01082">
    <property type="entry name" value="B12-binding_domain_containing"/>
    <property type="match status" value="1"/>
</dbReference>
<dbReference type="Proteomes" id="UP000177810">
    <property type="component" value="Unassembled WGS sequence"/>
</dbReference>
<comment type="caution">
    <text evidence="9">The sequence shown here is derived from an EMBL/GenBank/DDBJ whole genome shotgun (WGS) entry which is preliminary data.</text>
</comment>
<name>A0A1G2F528_9BACT</name>
<dbReference type="STRING" id="1801990.A2V69_01450"/>
<dbReference type="InterPro" id="IPR007197">
    <property type="entry name" value="rSAM"/>
</dbReference>
<dbReference type="InterPro" id="IPR023404">
    <property type="entry name" value="rSAM_horseshoe"/>
</dbReference>
<dbReference type="PROSITE" id="PS51918">
    <property type="entry name" value="RADICAL_SAM"/>
    <property type="match status" value="1"/>
</dbReference>
<organism evidence="9 10">
    <name type="scientific">Candidatus Portnoybacteria bacterium RBG_13_40_8</name>
    <dbReference type="NCBI Taxonomy" id="1801990"/>
    <lineage>
        <taxon>Bacteria</taxon>
        <taxon>Candidatus Portnoyibacteriota</taxon>
    </lineage>
</organism>
<dbReference type="Gene3D" id="3.80.30.20">
    <property type="entry name" value="tm_1862 like domain"/>
    <property type="match status" value="1"/>
</dbReference>
<accession>A0A1G2F528</accession>
<dbReference type="GO" id="GO:0051539">
    <property type="term" value="F:4 iron, 4 sulfur cluster binding"/>
    <property type="evidence" value="ECO:0007669"/>
    <property type="project" value="UniProtKB-KW"/>
</dbReference>
<dbReference type="CDD" id="cd01335">
    <property type="entry name" value="Radical_SAM"/>
    <property type="match status" value="1"/>
</dbReference>
<keyword evidence="3" id="KW-0808">Transferase</keyword>
<evidence type="ECO:0000256" key="1">
    <source>
        <dbReference type="ARBA" id="ARBA00001966"/>
    </source>
</evidence>
<reference evidence="9 10" key="1">
    <citation type="journal article" date="2016" name="Nat. Commun.">
        <title>Thousands of microbial genomes shed light on interconnected biogeochemical processes in an aquifer system.</title>
        <authorList>
            <person name="Anantharaman K."/>
            <person name="Brown C.T."/>
            <person name="Hug L.A."/>
            <person name="Sharon I."/>
            <person name="Castelle C.J."/>
            <person name="Probst A.J."/>
            <person name="Thomas B.C."/>
            <person name="Singh A."/>
            <person name="Wilkins M.J."/>
            <person name="Karaoz U."/>
            <person name="Brodie E.L."/>
            <person name="Williams K.H."/>
            <person name="Hubbard S.S."/>
            <person name="Banfield J.F."/>
        </authorList>
    </citation>
    <scope>NUCLEOTIDE SEQUENCE [LARGE SCALE GENOMIC DNA]</scope>
</reference>
<dbReference type="InterPro" id="IPR006638">
    <property type="entry name" value="Elp3/MiaA/NifB-like_rSAM"/>
</dbReference>
<dbReference type="SFLD" id="SFLDG01123">
    <property type="entry name" value="methyltransferase_(Class_B)"/>
    <property type="match status" value="1"/>
</dbReference>
<evidence type="ECO:0000259" key="8">
    <source>
        <dbReference type="PROSITE" id="PS51918"/>
    </source>
</evidence>
<evidence type="ECO:0000256" key="3">
    <source>
        <dbReference type="ARBA" id="ARBA00022679"/>
    </source>
</evidence>
<evidence type="ECO:0000256" key="2">
    <source>
        <dbReference type="ARBA" id="ARBA00022603"/>
    </source>
</evidence>
<dbReference type="InterPro" id="IPR034466">
    <property type="entry name" value="Methyltransferase_Class_B"/>
</dbReference>
<evidence type="ECO:0000256" key="4">
    <source>
        <dbReference type="ARBA" id="ARBA00022691"/>
    </source>
</evidence>
<comment type="cofactor">
    <cofactor evidence="1">
        <name>[4Fe-4S] cluster</name>
        <dbReference type="ChEBI" id="CHEBI:49883"/>
    </cofactor>
</comment>
<dbReference type="SUPFAM" id="SSF102114">
    <property type="entry name" value="Radical SAM enzymes"/>
    <property type="match status" value="1"/>
</dbReference>
<sequence length="460" mass="53634">MKIFILNPPIYSKKKSIMNVRPRQPLSLAYITSLLLKKSYEVNLFDANVMGYKTDRTIKEIEDYHPDILILTSTPIDRWECPNSHIDSIFEIINKSRINPTILTGSHGSLTPDWIFKKCSVQYIVRCEPEMTVLNLIEALVKKEDIKKIRGISYKIGSKVINNEDAARIENLDNLPLPAYHLLPMNKYRYGFPELSPPFTIMLTSRGCPFNCIFCLKVMSKGKYITRSSENVIKEIEYLIDNFKIKSIFFQDWEFTINKERVKKICDLILKKNLRIIWGCNARANDLSYELVEKMKKAGCVRVNIGFESGSQKILDNINKGIKVGDLENAVEICRKNNINIGMYAMLNLPGENKETIKETVDFFAQNKIESMTLNLAIPYFGTPLFERLKTANKKTNFNWDNIEEYAGKIDVEQSPRAARLYYRHFKFKNKFGFFYFFHPGFCKWAIRFIKNKIKKYIKK</sequence>
<evidence type="ECO:0000313" key="10">
    <source>
        <dbReference type="Proteomes" id="UP000177810"/>
    </source>
</evidence>
<dbReference type="SMART" id="SM00729">
    <property type="entry name" value="Elp3"/>
    <property type="match status" value="1"/>
</dbReference>
<gene>
    <name evidence="9" type="ORF">A2V69_01450</name>
</gene>
<dbReference type="PANTHER" id="PTHR43409">
    <property type="entry name" value="ANAEROBIC MAGNESIUM-PROTOPORPHYRIN IX MONOMETHYL ESTER CYCLASE-RELATED"/>
    <property type="match status" value="1"/>
</dbReference>
<evidence type="ECO:0000256" key="5">
    <source>
        <dbReference type="ARBA" id="ARBA00022723"/>
    </source>
</evidence>
<dbReference type="AlphaFoldDB" id="A0A1G2F528"/>
<protein>
    <recommendedName>
        <fullName evidence="8">Radical SAM core domain-containing protein</fullName>
    </recommendedName>
</protein>
<feature type="domain" description="Radical SAM core" evidence="8">
    <location>
        <begin position="194"/>
        <end position="427"/>
    </location>
</feature>